<dbReference type="GO" id="GO:0045739">
    <property type="term" value="P:positive regulation of DNA repair"/>
    <property type="evidence" value="ECO:0007669"/>
    <property type="project" value="Ensembl"/>
</dbReference>
<dbReference type="AlphaFoldDB" id="A0A8D0GQY4"/>
<dbReference type="OMA" id="NTSWERR"/>
<organism evidence="2 3">
    <name type="scientific">Sphenodon punctatus</name>
    <name type="common">Tuatara</name>
    <name type="synonym">Hatteria punctata</name>
    <dbReference type="NCBI Taxonomy" id="8508"/>
    <lineage>
        <taxon>Eukaryota</taxon>
        <taxon>Metazoa</taxon>
        <taxon>Chordata</taxon>
        <taxon>Craniata</taxon>
        <taxon>Vertebrata</taxon>
        <taxon>Euteleostomi</taxon>
        <taxon>Lepidosauria</taxon>
        <taxon>Sphenodontia</taxon>
        <taxon>Sphenodontidae</taxon>
        <taxon>Sphenodon</taxon>
    </lineage>
</organism>
<proteinExistence type="predicted"/>
<dbReference type="GO" id="GO:0072686">
    <property type="term" value="C:mitotic spindle"/>
    <property type="evidence" value="ECO:0007669"/>
    <property type="project" value="Ensembl"/>
</dbReference>
<dbReference type="Proteomes" id="UP000694392">
    <property type="component" value="Unplaced"/>
</dbReference>
<dbReference type="InterPro" id="IPR031630">
    <property type="entry name" value="CCDC117"/>
</dbReference>
<evidence type="ECO:0000313" key="2">
    <source>
        <dbReference type="Ensembl" id="ENSSPUP00000009548.1"/>
    </source>
</evidence>
<dbReference type="PANTHER" id="PTHR36128">
    <property type="entry name" value="COILED-COIL DOMAIN-CONTAINING PROTEIN 117"/>
    <property type="match status" value="1"/>
</dbReference>
<dbReference type="GeneTree" id="ENSGT00390000005772"/>
<keyword evidence="3" id="KW-1185">Reference proteome</keyword>
<evidence type="ECO:0000313" key="3">
    <source>
        <dbReference type="Proteomes" id="UP000694392"/>
    </source>
</evidence>
<name>A0A8D0GQY4_SPHPU</name>
<feature type="region of interest" description="Disordered" evidence="1">
    <location>
        <begin position="302"/>
        <end position="332"/>
    </location>
</feature>
<dbReference type="Pfam" id="PF15810">
    <property type="entry name" value="CCDC117"/>
    <property type="match status" value="1"/>
</dbReference>
<sequence length="332" mass="34960">MRMAALGRSFQGTAPVPAVEFPTAPVSLLGSSALQFGIIQPESQPGAAAQNVLVMARNRSGSGGSSSNRLYLASLAAVGGYNEGLAVAGSGSLTSTGSPAALLAHRSCPQVPLNLRKKHKLEEETDDCPVRKKRQTSPMLCPLPANPQGWILCADQQAPGEAASQCIGSLPGTGVLEIPCEEMEQTAGDEAARRRLQEIEDRIIDEDEDVPCDGGSASNLPTLVLSETLKTGLKRDYDGILTKKIIESMSRPSMELVLWKPLPEFLTDKVKSISVAKIYKPVPGGGPTGQETSGTAFHSQTEAFAEPQATEMPPHLYGGLGPAGAAEEEMEL</sequence>
<reference evidence="2" key="1">
    <citation type="submission" date="2025-08" db="UniProtKB">
        <authorList>
            <consortium name="Ensembl"/>
        </authorList>
    </citation>
    <scope>IDENTIFICATION</scope>
</reference>
<accession>A0A8D0GQY4</accession>
<dbReference type="Ensembl" id="ENSSPUT00000010187.1">
    <property type="protein sequence ID" value="ENSSPUP00000009548.1"/>
    <property type="gene ID" value="ENSSPUG00000007418.1"/>
</dbReference>
<reference evidence="2" key="2">
    <citation type="submission" date="2025-09" db="UniProtKB">
        <authorList>
            <consortium name="Ensembl"/>
        </authorList>
    </citation>
    <scope>IDENTIFICATION</scope>
</reference>
<dbReference type="PANTHER" id="PTHR36128:SF1">
    <property type="entry name" value="COILED-COIL DOMAIN-CONTAINING PROTEIN 117"/>
    <property type="match status" value="1"/>
</dbReference>
<gene>
    <name evidence="2" type="primary">CCDC117</name>
</gene>
<dbReference type="GO" id="GO:0008284">
    <property type="term" value="P:positive regulation of cell population proliferation"/>
    <property type="evidence" value="ECO:0007669"/>
    <property type="project" value="Ensembl"/>
</dbReference>
<evidence type="ECO:0000256" key="1">
    <source>
        <dbReference type="SAM" id="MobiDB-lite"/>
    </source>
</evidence>
<protein>
    <submittedName>
        <fullName evidence="2">Coiled-coil domain containing 117</fullName>
    </submittedName>
</protein>